<comment type="function">
    <text evidence="1 9">May be involved in recombinational repair of damaged DNA.</text>
</comment>
<proteinExistence type="inferred from homology"/>
<evidence type="ECO:0000313" key="13">
    <source>
        <dbReference type="Proteomes" id="UP000031488"/>
    </source>
</evidence>
<dbReference type="PANTHER" id="PTHR11059">
    <property type="entry name" value="DNA REPAIR PROTEIN RECN"/>
    <property type="match status" value="1"/>
</dbReference>
<dbReference type="CDD" id="cd03241">
    <property type="entry name" value="ABC_RecN"/>
    <property type="match status" value="1"/>
</dbReference>
<dbReference type="OrthoDB" id="9806954at2"/>
<protein>
    <recommendedName>
        <fullName evidence="3 9">DNA repair protein RecN</fullName>
    </recommendedName>
    <alternativeName>
        <fullName evidence="8 9">Recombination protein N</fullName>
    </alternativeName>
</protein>
<evidence type="ECO:0000256" key="10">
    <source>
        <dbReference type="SAM" id="Coils"/>
    </source>
</evidence>
<dbReference type="SUPFAM" id="SSF52540">
    <property type="entry name" value="P-loop containing nucleoside triphosphate hydrolases"/>
    <property type="match status" value="1"/>
</dbReference>
<reference evidence="12 13" key="1">
    <citation type="submission" date="2014-11" db="EMBL/GenBank/DDBJ databases">
        <title>Draft Genome Sequence of Brevibacterium linens AE038-8.</title>
        <authorList>
            <person name="Maizel D."/>
            <person name="Utturkar S.M."/>
            <person name="Brown S.D."/>
            <person name="Ferrero M."/>
            <person name="Rosen B.P."/>
        </authorList>
    </citation>
    <scope>NUCLEOTIDE SEQUENCE [LARGE SCALE GENOMIC DNA]</scope>
    <source>
        <strain evidence="12 13">AE038-8</strain>
    </source>
</reference>
<dbReference type="STRING" id="1703.BLSMQ_2401"/>
<keyword evidence="13" id="KW-1185">Reference proteome</keyword>
<feature type="domain" description="RecF/RecN/SMC N-terminal" evidence="11">
    <location>
        <begin position="2"/>
        <end position="512"/>
    </location>
</feature>
<dbReference type="NCBIfam" id="TIGR00634">
    <property type="entry name" value="recN"/>
    <property type="match status" value="1"/>
</dbReference>
<evidence type="ECO:0000313" key="12">
    <source>
        <dbReference type="EMBL" id="KHS52886.1"/>
    </source>
</evidence>
<evidence type="ECO:0000256" key="1">
    <source>
        <dbReference type="ARBA" id="ARBA00003618"/>
    </source>
</evidence>
<evidence type="ECO:0000259" key="11">
    <source>
        <dbReference type="Pfam" id="PF02463"/>
    </source>
</evidence>
<dbReference type="InterPro" id="IPR003395">
    <property type="entry name" value="RecF/RecN/SMC_N"/>
</dbReference>
<dbReference type="GO" id="GO:0005524">
    <property type="term" value="F:ATP binding"/>
    <property type="evidence" value="ECO:0007669"/>
    <property type="project" value="UniProtKB-KW"/>
</dbReference>
<keyword evidence="10" id="KW-0175">Coiled coil</keyword>
<gene>
    <name evidence="12" type="ORF">AE0388_1289</name>
</gene>
<dbReference type="InterPro" id="IPR004604">
    <property type="entry name" value="DNA_recomb/repair_RecN"/>
</dbReference>
<evidence type="ECO:0000256" key="4">
    <source>
        <dbReference type="ARBA" id="ARBA00022741"/>
    </source>
</evidence>
<keyword evidence="7 9" id="KW-0234">DNA repair</keyword>
<dbReference type="RefSeq" id="WP_039208255.1">
    <property type="nucleotide sequence ID" value="NZ_JTJZ01000017.1"/>
</dbReference>
<dbReference type="PATRIC" id="fig|1703.6.peg.1177"/>
<dbReference type="Gene3D" id="3.40.50.300">
    <property type="entry name" value="P-loop containing nucleotide triphosphate hydrolases"/>
    <property type="match status" value="2"/>
</dbReference>
<dbReference type="GO" id="GO:0043590">
    <property type="term" value="C:bacterial nucleoid"/>
    <property type="evidence" value="ECO:0007669"/>
    <property type="project" value="TreeGrafter"/>
</dbReference>
<accession>A0A0B9AB96</accession>
<sequence>MISELRISHLGVIAEAAVELDTGFTVVTGETGAGKTMFVSALSLLMGRKVGSGVVRKGAEKAEVEGIFTGIAEPVRERIEEAGGSADDEAIISRTVALKGRARATAGGRTVPISVLTDISSDLITLHGQSEQLRLKGAAQQRQLLDAAGGTALAEVADRYRVAFENWRETEARVTRIKDSTAARRERILWLRGCLEAIDKVRPEPGEDETLAAQAAKLGSAAEITRAVGAAHDLLLGSEIDDAGAAVDLVHQAISTIADVEGSDKELVTIREALNDAVLRLSDSAAELSNYLSGFDELGETSLEETEARRAELGSLAPYGQDVAEVLDFETRSAAELAELEAEDRDLDGLDAELDEARETMEAAASALTEIRRATAEEFSAAVSEELAALSMPKASVAFEITEREPTTHGADEVRLTFAAHESSIPDDIGKIASGGELSRVMLAIEVVRAASESIPTYVFDEVDAGVGGKAAVEIGRRLAKLARNAQVIVVTHLPQVAAWADTHVTIVKDDDAETVRSGVQELTDAERVVELSRMLAGMDESASAKAHAAELLDNARQVKEAGVGSK</sequence>
<dbReference type="Proteomes" id="UP000031488">
    <property type="component" value="Unassembled WGS sequence"/>
</dbReference>
<dbReference type="GO" id="GO:0006281">
    <property type="term" value="P:DNA repair"/>
    <property type="evidence" value="ECO:0007669"/>
    <property type="project" value="UniProtKB-KW"/>
</dbReference>
<keyword evidence="6" id="KW-0067">ATP-binding</keyword>
<organism evidence="12 13">
    <name type="scientific">Brevibacterium linens</name>
    <dbReference type="NCBI Taxonomy" id="1703"/>
    <lineage>
        <taxon>Bacteria</taxon>
        <taxon>Bacillati</taxon>
        <taxon>Actinomycetota</taxon>
        <taxon>Actinomycetes</taxon>
        <taxon>Micrococcales</taxon>
        <taxon>Brevibacteriaceae</taxon>
        <taxon>Brevibacterium</taxon>
    </lineage>
</organism>
<name>A0A0B9AB96_BRELN</name>
<dbReference type="PANTHER" id="PTHR11059:SF0">
    <property type="entry name" value="DNA REPAIR PROTEIN RECN"/>
    <property type="match status" value="1"/>
</dbReference>
<evidence type="ECO:0000256" key="7">
    <source>
        <dbReference type="ARBA" id="ARBA00023204"/>
    </source>
</evidence>
<dbReference type="GO" id="GO:0009432">
    <property type="term" value="P:SOS response"/>
    <property type="evidence" value="ECO:0007669"/>
    <property type="project" value="TreeGrafter"/>
</dbReference>
<comment type="caution">
    <text evidence="12">The sequence shown here is derived from an EMBL/GenBank/DDBJ whole genome shotgun (WGS) entry which is preliminary data.</text>
</comment>
<dbReference type="PIRSF" id="PIRSF003128">
    <property type="entry name" value="RecN"/>
    <property type="match status" value="1"/>
</dbReference>
<keyword evidence="5 9" id="KW-0227">DNA damage</keyword>
<keyword evidence="4" id="KW-0547">Nucleotide-binding</keyword>
<dbReference type="AlphaFoldDB" id="A0A0B9AB96"/>
<evidence type="ECO:0000256" key="8">
    <source>
        <dbReference type="ARBA" id="ARBA00033408"/>
    </source>
</evidence>
<feature type="coiled-coil region" evidence="10">
    <location>
        <begin position="340"/>
        <end position="374"/>
    </location>
</feature>
<evidence type="ECO:0000256" key="2">
    <source>
        <dbReference type="ARBA" id="ARBA00009441"/>
    </source>
</evidence>
<evidence type="ECO:0000256" key="5">
    <source>
        <dbReference type="ARBA" id="ARBA00022763"/>
    </source>
</evidence>
<dbReference type="GO" id="GO:0006310">
    <property type="term" value="P:DNA recombination"/>
    <property type="evidence" value="ECO:0007669"/>
    <property type="project" value="InterPro"/>
</dbReference>
<evidence type="ECO:0000256" key="3">
    <source>
        <dbReference type="ARBA" id="ARBA00021315"/>
    </source>
</evidence>
<dbReference type="EMBL" id="JTJZ01000017">
    <property type="protein sequence ID" value="KHS52886.1"/>
    <property type="molecule type" value="Genomic_DNA"/>
</dbReference>
<evidence type="ECO:0000256" key="6">
    <source>
        <dbReference type="ARBA" id="ARBA00022840"/>
    </source>
</evidence>
<comment type="similarity">
    <text evidence="2 9">Belongs to the RecN family.</text>
</comment>
<dbReference type="Pfam" id="PF02463">
    <property type="entry name" value="SMC_N"/>
    <property type="match status" value="1"/>
</dbReference>
<dbReference type="InterPro" id="IPR027417">
    <property type="entry name" value="P-loop_NTPase"/>
</dbReference>
<evidence type="ECO:0000256" key="9">
    <source>
        <dbReference type="PIRNR" id="PIRNR003128"/>
    </source>
</evidence>